<dbReference type="EMBL" id="WUUS01000014">
    <property type="protein sequence ID" value="MXR43209.1"/>
    <property type="molecule type" value="Genomic_DNA"/>
</dbReference>
<organism evidence="1 2">
    <name type="scientific">Halobaculum saliterrae</name>
    <dbReference type="NCBI Taxonomy" id="2073113"/>
    <lineage>
        <taxon>Archaea</taxon>
        <taxon>Methanobacteriati</taxon>
        <taxon>Methanobacteriota</taxon>
        <taxon>Stenosarchaea group</taxon>
        <taxon>Halobacteria</taxon>
        <taxon>Halobacteriales</taxon>
        <taxon>Haloferacaceae</taxon>
        <taxon>Halobaculum</taxon>
    </lineage>
</organism>
<dbReference type="Proteomes" id="UP000437065">
    <property type="component" value="Unassembled WGS sequence"/>
</dbReference>
<name>A0A6B0T9J3_9EURY</name>
<keyword evidence="2" id="KW-1185">Reference proteome</keyword>
<protein>
    <submittedName>
        <fullName evidence="1">Uncharacterized protein</fullName>
    </submittedName>
</protein>
<comment type="caution">
    <text evidence="1">The sequence shown here is derived from an EMBL/GenBank/DDBJ whole genome shotgun (WGS) entry which is preliminary data.</text>
</comment>
<proteinExistence type="predicted"/>
<evidence type="ECO:0000313" key="2">
    <source>
        <dbReference type="Proteomes" id="UP000437065"/>
    </source>
</evidence>
<gene>
    <name evidence="1" type="ORF">GRX01_17925</name>
</gene>
<evidence type="ECO:0000313" key="1">
    <source>
        <dbReference type="EMBL" id="MXR43209.1"/>
    </source>
</evidence>
<sequence length="99" mass="11065">MRVVKPLDLVVRHVILNVVFKREWIRTVGREREVDFNTRAVLGDALEAVVKGVYNAKPANPETKVVTHISDDGSVAIGRVDPQFPASVRLIFDTPDCIK</sequence>
<accession>A0A6B0T9J3</accession>
<reference evidence="1 2" key="1">
    <citation type="submission" date="2019-12" db="EMBL/GenBank/DDBJ databases">
        <title>Isolation and characterization of three novel carbon monoxide-oxidizing members of Halobacteria from salione crusts and soils.</title>
        <authorList>
            <person name="Myers M.R."/>
            <person name="King G.M."/>
        </authorList>
    </citation>
    <scope>NUCLEOTIDE SEQUENCE [LARGE SCALE GENOMIC DNA]</scope>
    <source>
        <strain evidence="1 2">WSA2</strain>
    </source>
</reference>
<dbReference type="AlphaFoldDB" id="A0A6B0T9J3"/>